<evidence type="ECO:0000313" key="3">
    <source>
        <dbReference type="RefSeq" id="XP_030758027.1"/>
    </source>
</evidence>
<keyword evidence="2" id="KW-1185">Reference proteome</keyword>
<dbReference type="InterPro" id="IPR014023">
    <property type="entry name" value="Mononeg_RNA_pol_cat"/>
</dbReference>
<protein>
    <submittedName>
        <fullName evidence="3">Uncharacterized protein LOC115883759</fullName>
    </submittedName>
</protein>
<dbReference type="GO" id="GO:0005524">
    <property type="term" value="F:ATP binding"/>
    <property type="evidence" value="ECO:0007669"/>
    <property type="project" value="InterPro"/>
</dbReference>
<evidence type="ECO:0000259" key="1">
    <source>
        <dbReference type="PROSITE" id="PS50526"/>
    </source>
</evidence>
<dbReference type="AlphaFoldDB" id="A0A6J2Y2U2"/>
<dbReference type="Proteomes" id="UP000504635">
    <property type="component" value="Unplaced"/>
</dbReference>
<dbReference type="GO" id="GO:0003968">
    <property type="term" value="F:RNA-directed RNA polymerase activity"/>
    <property type="evidence" value="ECO:0007669"/>
    <property type="project" value="InterPro"/>
</dbReference>
<dbReference type="InParanoid" id="A0A6J2Y2U2"/>
<dbReference type="OrthoDB" id="6783792at2759"/>
<dbReference type="GO" id="GO:0004482">
    <property type="term" value="F:mRNA 5'-cap (guanine-N7-)-methyltransferase activity"/>
    <property type="evidence" value="ECO:0007669"/>
    <property type="project" value="InterPro"/>
</dbReference>
<dbReference type="PROSITE" id="PS50526">
    <property type="entry name" value="RDRP_SSRNA_NEG_NONSEG"/>
    <property type="match status" value="1"/>
</dbReference>
<dbReference type="GeneID" id="115883759"/>
<gene>
    <name evidence="3" type="primary">LOC115883759</name>
</gene>
<feature type="domain" description="RdRp catalytic" evidence="1">
    <location>
        <begin position="15"/>
        <end position="201"/>
    </location>
</feature>
<dbReference type="KEGG" id="soy:115883759"/>
<dbReference type="RefSeq" id="XP_030758027.1">
    <property type="nucleotide sequence ID" value="XM_030902167.1"/>
</dbReference>
<accession>A0A6J2Y2U2</accession>
<reference evidence="3" key="1">
    <citation type="submission" date="2025-08" db="UniProtKB">
        <authorList>
            <consortium name="RefSeq"/>
        </authorList>
    </citation>
    <scope>IDENTIFICATION</scope>
    <source>
        <tissue evidence="3">Gonads</tissue>
    </source>
</reference>
<evidence type="ECO:0000313" key="2">
    <source>
        <dbReference type="Proteomes" id="UP000504635"/>
    </source>
</evidence>
<organism evidence="2 3">
    <name type="scientific">Sitophilus oryzae</name>
    <name type="common">Rice weevil</name>
    <name type="synonym">Curculio oryzae</name>
    <dbReference type="NCBI Taxonomy" id="7048"/>
    <lineage>
        <taxon>Eukaryota</taxon>
        <taxon>Metazoa</taxon>
        <taxon>Ecdysozoa</taxon>
        <taxon>Arthropoda</taxon>
        <taxon>Hexapoda</taxon>
        <taxon>Insecta</taxon>
        <taxon>Pterygota</taxon>
        <taxon>Neoptera</taxon>
        <taxon>Endopterygota</taxon>
        <taxon>Coleoptera</taxon>
        <taxon>Polyphaga</taxon>
        <taxon>Cucujiformia</taxon>
        <taxon>Curculionidae</taxon>
        <taxon>Dryophthorinae</taxon>
        <taxon>Sitophilus</taxon>
    </lineage>
</organism>
<proteinExistence type="predicted"/>
<sequence>MDNSTGQGFDSYEHICVANHIDYTKWNNHQRHAANSPVFKVMGQFLGYPNLISRTHSFFENSLIYYNGRPDLLSVSGDTLINKGEQTVTWNGQAGGLEGLRQKGWSVVNLLVIRRESLNRNTKIKILAQGDNQVICTQYKVRPTREPSELLIELTNIVNNNNDIMRHIFEGTKKLGLIINKDEALQTTDFLIYGKIPIYRGNIKGLETKRWSRVTCVTNDQLPTLANTLSTISTTNALTIAHFSTSPSNAIVHYNFLGNFGRNLLNLHNPALRSAPSHNIKVPIF</sequence>
<name>A0A6J2Y2U2_SITOR</name>
<dbReference type="Pfam" id="PF00946">
    <property type="entry name" value="Mononeg_RNA_pol"/>
    <property type="match status" value="1"/>
</dbReference>